<sequence>MMNTKILTQSVRLALLSGAALAALSSSNVIAADEERTVERIEVTGSRLSRTDLETASPVTIITAEEMKLKGIQDVGQFLQQSAVMSGSPAMTTTNNGGNGSTFVELRGLGSSRTLVLINGRRPVSSDFQTIPSSMVERIEVLKDGASATYGADAVAGVVNIITRKDFEGLEITAQVKNSFEVTENSQNSLSLVAGRAFSDGHIVFGADYVKQDEVYQGDTSVDFLNHPWQVGDKESATSFMNNGLIGTGPNANVFEAGSGSVPCGNFYFQHKKNQTNGKCDGGIATLADMRDYVSSGKVNDTYNYAPVNYLQTPYEKLNFFVEGRFDLTDSIRAYSETRINKRESRQELAAVPYDTKFAPGFSGKYKKTNEDGSPVLDASGNQVLVDFNGVSKDNFYNPFGEDITRSRRRMLEGGRSFEQDVTRFQQVIGFAGDIGDDYYFDINYNYGHSQVVSTDFGQLYGPNLSKAMGPSFKDDDGNIVCGTKALPISDCVSMNVFGGPGSVTQDMLDYVTAPLVDSDVYTLQTITAFVGGELAELPAGSLTGGIGYEYRDEELNSQVDSGKFMQEVTGNKSKGTQGRFNVNSIFAEFRVPLLRDLPFAESLDLPIGVRYDDFSLFGGSTTYQLGLEWKVLNSLLVRSTYGTVFRAPGISSLYSPDGDSYPSASDPCSKGNWSKLTSVQQGYCMADGVPTGGANNADTQQLARVGGNPDLQPEEGDTLTVGLAFSPELIEDLSFTLDYWAINVDEVIDSIGANDSLKGCYLGGISELCSYVNRTNGEIDFVSQKATNLSRMTAKGLDFESNYSFSALEGDFHLNLSWTHFLERENQVYDSKTYKFAMKDLNGLYENENSYATDKINFNAKYTWNDLIITYSANYISALEYNDLVYLSPIEGHVYNVDDYLYHDISATYIFDTGTTVSLGVENFTDEQPPYIETGGNGNTDVSNYRLFGASWYAKVSQKF</sequence>
<dbReference type="Pfam" id="PF07715">
    <property type="entry name" value="Plug"/>
    <property type="match status" value="1"/>
</dbReference>
<feature type="signal peptide" evidence="10">
    <location>
        <begin position="1"/>
        <end position="22"/>
    </location>
</feature>
<evidence type="ECO:0000256" key="5">
    <source>
        <dbReference type="ARBA" id="ARBA00023077"/>
    </source>
</evidence>
<proteinExistence type="inferred from homology"/>
<dbReference type="Proteomes" id="UP001139333">
    <property type="component" value="Unassembled WGS sequence"/>
</dbReference>
<evidence type="ECO:0000256" key="1">
    <source>
        <dbReference type="ARBA" id="ARBA00004571"/>
    </source>
</evidence>
<keyword evidence="2 8" id="KW-0813">Transport</keyword>
<evidence type="ECO:0000256" key="4">
    <source>
        <dbReference type="ARBA" id="ARBA00022692"/>
    </source>
</evidence>
<dbReference type="InterPro" id="IPR039426">
    <property type="entry name" value="TonB-dep_rcpt-like"/>
</dbReference>
<name>A0A9X1ZWE7_9GAMM</name>
<evidence type="ECO:0000259" key="11">
    <source>
        <dbReference type="Pfam" id="PF00593"/>
    </source>
</evidence>
<evidence type="ECO:0000256" key="9">
    <source>
        <dbReference type="RuleBase" id="RU003357"/>
    </source>
</evidence>
<evidence type="ECO:0000256" key="2">
    <source>
        <dbReference type="ARBA" id="ARBA00022448"/>
    </source>
</evidence>
<dbReference type="Gene3D" id="2.40.170.20">
    <property type="entry name" value="TonB-dependent receptor, beta-barrel domain"/>
    <property type="match status" value="1"/>
</dbReference>
<feature type="domain" description="TonB-dependent receptor plug" evidence="12">
    <location>
        <begin position="53"/>
        <end position="158"/>
    </location>
</feature>
<feature type="domain" description="TonB-dependent receptor-like beta-barrel" evidence="11">
    <location>
        <begin position="381"/>
        <end position="924"/>
    </location>
</feature>
<evidence type="ECO:0000259" key="12">
    <source>
        <dbReference type="Pfam" id="PF07715"/>
    </source>
</evidence>
<evidence type="ECO:0000256" key="6">
    <source>
        <dbReference type="ARBA" id="ARBA00023136"/>
    </source>
</evidence>
<dbReference type="EMBL" id="JAKIKP010000010">
    <property type="protein sequence ID" value="MCL1143646.1"/>
    <property type="molecule type" value="Genomic_DNA"/>
</dbReference>
<keyword evidence="7 8" id="KW-0998">Cell outer membrane</keyword>
<evidence type="ECO:0000313" key="14">
    <source>
        <dbReference type="Proteomes" id="UP001139333"/>
    </source>
</evidence>
<dbReference type="PANTHER" id="PTHR47234">
    <property type="match status" value="1"/>
</dbReference>
<protein>
    <submittedName>
        <fullName evidence="13">TonB-dependent receptor</fullName>
    </submittedName>
</protein>
<dbReference type="AlphaFoldDB" id="A0A9X1ZWE7"/>
<evidence type="ECO:0000256" key="8">
    <source>
        <dbReference type="PROSITE-ProRule" id="PRU01360"/>
    </source>
</evidence>
<keyword evidence="14" id="KW-1185">Reference proteome</keyword>
<comment type="caution">
    <text evidence="13">The sequence shown here is derived from an EMBL/GenBank/DDBJ whole genome shotgun (WGS) entry which is preliminary data.</text>
</comment>
<evidence type="ECO:0000256" key="7">
    <source>
        <dbReference type="ARBA" id="ARBA00023237"/>
    </source>
</evidence>
<keyword evidence="10" id="KW-0732">Signal</keyword>
<comment type="similarity">
    <text evidence="8 9">Belongs to the TonB-dependent receptor family.</text>
</comment>
<evidence type="ECO:0000256" key="3">
    <source>
        <dbReference type="ARBA" id="ARBA00022452"/>
    </source>
</evidence>
<feature type="chain" id="PRO_5040970463" evidence="10">
    <location>
        <begin position="23"/>
        <end position="961"/>
    </location>
</feature>
<dbReference type="PROSITE" id="PS52016">
    <property type="entry name" value="TONB_DEPENDENT_REC_3"/>
    <property type="match status" value="1"/>
</dbReference>
<keyword evidence="5 9" id="KW-0798">TonB box</keyword>
<keyword evidence="3 8" id="KW-1134">Transmembrane beta strand</keyword>
<dbReference type="GO" id="GO:0009279">
    <property type="term" value="C:cell outer membrane"/>
    <property type="evidence" value="ECO:0007669"/>
    <property type="project" value="UniProtKB-SubCell"/>
</dbReference>
<dbReference type="InterPro" id="IPR036942">
    <property type="entry name" value="Beta-barrel_TonB_sf"/>
</dbReference>
<dbReference type="RefSeq" id="WP_248996318.1">
    <property type="nucleotide sequence ID" value="NZ_JAKIKP010000010.1"/>
</dbReference>
<evidence type="ECO:0000256" key="10">
    <source>
        <dbReference type="SAM" id="SignalP"/>
    </source>
</evidence>
<keyword evidence="6 8" id="KW-0472">Membrane</keyword>
<dbReference type="InterPro" id="IPR000531">
    <property type="entry name" value="Beta-barrel_TonB"/>
</dbReference>
<comment type="subcellular location">
    <subcellularLocation>
        <location evidence="1 8">Cell outer membrane</location>
        <topology evidence="1 8">Multi-pass membrane protein</topology>
    </subcellularLocation>
</comment>
<dbReference type="SUPFAM" id="SSF56935">
    <property type="entry name" value="Porins"/>
    <property type="match status" value="1"/>
</dbReference>
<dbReference type="InterPro" id="IPR012910">
    <property type="entry name" value="Plug_dom"/>
</dbReference>
<keyword evidence="4 8" id="KW-0812">Transmembrane</keyword>
<dbReference type="PANTHER" id="PTHR47234:SF2">
    <property type="entry name" value="TONB-DEPENDENT RECEPTOR"/>
    <property type="match status" value="1"/>
</dbReference>
<reference evidence="13" key="1">
    <citation type="submission" date="2022-01" db="EMBL/GenBank/DDBJ databases">
        <title>Whole genome-based taxonomy of the Shewanellaceae.</title>
        <authorList>
            <person name="Martin-Rodriguez A.J."/>
        </authorList>
    </citation>
    <scope>NUCLEOTIDE SEQUENCE</scope>
    <source>
        <strain evidence="13">DSM 16422</strain>
    </source>
</reference>
<evidence type="ECO:0000313" key="13">
    <source>
        <dbReference type="EMBL" id="MCL1143646.1"/>
    </source>
</evidence>
<organism evidence="13 14">
    <name type="scientific">Shewanella gaetbuli</name>
    <dbReference type="NCBI Taxonomy" id="220752"/>
    <lineage>
        <taxon>Bacteria</taxon>
        <taxon>Pseudomonadati</taxon>
        <taxon>Pseudomonadota</taxon>
        <taxon>Gammaproteobacteria</taxon>
        <taxon>Alteromonadales</taxon>
        <taxon>Shewanellaceae</taxon>
        <taxon>Shewanella</taxon>
    </lineage>
</organism>
<keyword evidence="13" id="KW-0675">Receptor</keyword>
<dbReference type="Pfam" id="PF00593">
    <property type="entry name" value="TonB_dep_Rec_b-barrel"/>
    <property type="match status" value="1"/>
</dbReference>
<dbReference type="InterPro" id="IPR037066">
    <property type="entry name" value="Plug_dom_sf"/>
</dbReference>
<accession>A0A9X1ZWE7</accession>
<dbReference type="Gene3D" id="2.170.130.10">
    <property type="entry name" value="TonB-dependent receptor, plug domain"/>
    <property type="match status" value="1"/>
</dbReference>
<gene>
    <name evidence="13" type="ORF">L2672_13225</name>
</gene>